<feature type="transmembrane region" description="Helical" evidence="2">
    <location>
        <begin position="323"/>
        <end position="342"/>
    </location>
</feature>
<protein>
    <submittedName>
        <fullName evidence="3">Uncharacterized protein</fullName>
    </submittedName>
</protein>
<sequence length="410" mass="44249">MEDEAAMSTPEPDKPKVRLQDLLPAKRAVETSLGTLFVGWHTRREFASFADEPDLEVLGRAAVCLLTGRSEHKGDKTALSEDEMAALSPADILALGEGVVKVNGWGELAAGSGFKELGQAIKDAAKREAEKEREQAEALQKRLKASYGHLSPETFEKLARQMGGVSAATAMLGLDSGIAAALQDQKAMDAAFGGSATRAAIMGALKDASPLSDVLKMRRNLDVTLGLSDRITALPSPIESPQIQPFEFPQPEDTPLGRAALQNTENTKEALARMEVLVGVVGGLNQTIVNDLLPQWAKQIKEDQDGAKTAFEQAGESLKWARYAVYVTVVLTLLVTLLATWWQVRVARDIDDGNTKQAKQLLEVMKSQLKVQKELKEQQAAEAEVLRKEIALLKPAPVAAAASKPLNTKP</sequence>
<evidence type="ECO:0000313" key="3">
    <source>
        <dbReference type="EMBL" id="MDR7299508.1"/>
    </source>
</evidence>
<reference evidence="3 4" key="1">
    <citation type="submission" date="2023-07" db="EMBL/GenBank/DDBJ databases">
        <title>Sorghum-associated microbial communities from plants grown in Nebraska, USA.</title>
        <authorList>
            <person name="Schachtman D."/>
        </authorList>
    </citation>
    <scope>NUCLEOTIDE SEQUENCE [LARGE SCALE GENOMIC DNA]</scope>
    <source>
        <strain evidence="3 4">BE310</strain>
    </source>
</reference>
<gene>
    <name evidence="3" type="ORF">J2X16_004878</name>
</gene>
<keyword evidence="1" id="KW-0175">Coiled coil</keyword>
<accession>A0ABU1ZFV2</accession>
<comment type="caution">
    <text evidence="3">The sequence shown here is derived from an EMBL/GenBank/DDBJ whole genome shotgun (WGS) entry which is preliminary data.</text>
</comment>
<evidence type="ECO:0000256" key="2">
    <source>
        <dbReference type="SAM" id="Phobius"/>
    </source>
</evidence>
<name>A0ABU1ZFV2_9BURK</name>
<keyword evidence="2" id="KW-0812">Transmembrane</keyword>
<dbReference type="Proteomes" id="UP001180536">
    <property type="component" value="Unassembled WGS sequence"/>
</dbReference>
<dbReference type="EMBL" id="JAVDXQ010000009">
    <property type="protein sequence ID" value="MDR7299508.1"/>
    <property type="molecule type" value="Genomic_DNA"/>
</dbReference>
<organism evidence="3 4">
    <name type="scientific">Pelomonas aquatica</name>
    <dbReference type="NCBI Taxonomy" id="431058"/>
    <lineage>
        <taxon>Bacteria</taxon>
        <taxon>Pseudomonadati</taxon>
        <taxon>Pseudomonadota</taxon>
        <taxon>Betaproteobacteria</taxon>
        <taxon>Burkholderiales</taxon>
        <taxon>Sphaerotilaceae</taxon>
        <taxon>Roseateles</taxon>
    </lineage>
</organism>
<evidence type="ECO:0000313" key="4">
    <source>
        <dbReference type="Proteomes" id="UP001180536"/>
    </source>
</evidence>
<keyword evidence="2" id="KW-0472">Membrane</keyword>
<evidence type="ECO:0000256" key="1">
    <source>
        <dbReference type="SAM" id="Coils"/>
    </source>
</evidence>
<keyword evidence="2" id="KW-1133">Transmembrane helix</keyword>
<feature type="coiled-coil region" evidence="1">
    <location>
        <begin position="114"/>
        <end position="146"/>
    </location>
</feature>
<proteinExistence type="predicted"/>
<keyword evidence="4" id="KW-1185">Reference proteome</keyword>